<sequence>MEKRRLGYTLTLSIVVSLALVAFVSCIAAELHRTKIKDLKLDGKQCYLPENRAFGYGVAALVCLVMAQVIGNILLCRSFKFNSREKKCSNQSSKRPNLAIILLVVSWASFTVVIVLLSAASSMSRRQPYAAGWLGGECYLVKAGVFVASAILILVTVGSTVGSAVTILRKSLQIDESGKTSAQPK</sequence>
<comment type="similarity">
    <text evidence="6">Belongs to the DESIGUAL family.</text>
</comment>
<dbReference type="KEGG" id="mcha:111008116"/>
<evidence type="ECO:0000256" key="7">
    <source>
        <dbReference type="SAM" id="Phobius"/>
    </source>
</evidence>
<evidence type="ECO:0000256" key="4">
    <source>
        <dbReference type="ARBA" id="ARBA00022989"/>
    </source>
</evidence>
<gene>
    <name evidence="9" type="primary">LOC111008116</name>
</gene>
<feature type="transmembrane region" description="Helical" evidence="7">
    <location>
        <begin position="97"/>
        <end position="119"/>
    </location>
</feature>
<dbReference type="InterPro" id="IPR009606">
    <property type="entry name" value="DEAL/Modifying_wall_lignin1/2"/>
</dbReference>
<keyword evidence="5 7" id="KW-0472">Membrane</keyword>
<evidence type="ECO:0000256" key="3">
    <source>
        <dbReference type="ARBA" id="ARBA00022729"/>
    </source>
</evidence>
<feature type="transmembrane region" description="Helical" evidence="7">
    <location>
        <begin position="53"/>
        <end position="76"/>
    </location>
</feature>
<dbReference type="Proteomes" id="UP000504603">
    <property type="component" value="Unplaced"/>
</dbReference>
<evidence type="ECO:0000256" key="2">
    <source>
        <dbReference type="ARBA" id="ARBA00022692"/>
    </source>
</evidence>
<dbReference type="AlphaFoldDB" id="A0A6J1C3S2"/>
<proteinExistence type="inferred from homology"/>
<protein>
    <submittedName>
        <fullName evidence="9">Uncharacterized protein LOC111008116</fullName>
    </submittedName>
</protein>
<keyword evidence="3" id="KW-0732">Signal</keyword>
<dbReference type="RefSeq" id="XP_022136395.1">
    <property type="nucleotide sequence ID" value="XM_022280703.1"/>
</dbReference>
<dbReference type="Pfam" id="PF06749">
    <property type="entry name" value="DUF1218"/>
    <property type="match status" value="1"/>
</dbReference>
<keyword evidence="4 7" id="KW-1133">Transmembrane helix</keyword>
<name>A0A6J1C3S2_MOMCH</name>
<accession>A0A6J1C3S2</accession>
<reference evidence="9" key="1">
    <citation type="submission" date="2025-08" db="UniProtKB">
        <authorList>
            <consortium name="RefSeq"/>
        </authorList>
    </citation>
    <scope>IDENTIFICATION</scope>
    <source>
        <strain evidence="9">OHB3-1</strain>
    </source>
</reference>
<dbReference type="PANTHER" id="PTHR31769">
    <property type="entry name" value="OS07G0462200 PROTEIN-RELATED"/>
    <property type="match status" value="1"/>
</dbReference>
<evidence type="ECO:0000256" key="5">
    <source>
        <dbReference type="ARBA" id="ARBA00023136"/>
    </source>
</evidence>
<evidence type="ECO:0000256" key="1">
    <source>
        <dbReference type="ARBA" id="ARBA00004127"/>
    </source>
</evidence>
<evidence type="ECO:0000313" key="9">
    <source>
        <dbReference type="RefSeq" id="XP_022136395.1"/>
    </source>
</evidence>
<dbReference type="OrthoDB" id="1877293at2759"/>
<keyword evidence="8" id="KW-1185">Reference proteome</keyword>
<feature type="transmembrane region" description="Helical" evidence="7">
    <location>
        <begin position="139"/>
        <end position="168"/>
    </location>
</feature>
<dbReference type="GeneID" id="111008116"/>
<keyword evidence="2 7" id="KW-0812">Transmembrane</keyword>
<comment type="subcellular location">
    <subcellularLocation>
        <location evidence="1">Endomembrane system</location>
        <topology evidence="1">Multi-pass membrane protein</topology>
    </subcellularLocation>
</comment>
<dbReference type="GO" id="GO:0012505">
    <property type="term" value="C:endomembrane system"/>
    <property type="evidence" value="ECO:0007669"/>
    <property type="project" value="UniProtKB-SubCell"/>
</dbReference>
<evidence type="ECO:0000256" key="6">
    <source>
        <dbReference type="ARBA" id="ARBA00029467"/>
    </source>
</evidence>
<dbReference type="PROSITE" id="PS51257">
    <property type="entry name" value="PROKAR_LIPOPROTEIN"/>
    <property type="match status" value="1"/>
</dbReference>
<organism evidence="8 9">
    <name type="scientific">Momordica charantia</name>
    <name type="common">Bitter gourd</name>
    <name type="synonym">Balsam pear</name>
    <dbReference type="NCBI Taxonomy" id="3673"/>
    <lineage>
        <taxon>Eukaryota</taxon>
        <taxon>Viridiplantae</taxon>
        <taxon>Streptophyta</taxon>
        <taxon>Embryophyta</taxon>
        <taxon>Tracheophyta</taxon>
        <taxon>Spermatophyta</taxon>
        <taxon>Magnoliopsida</taxon>
        <taxon>eudicotyledons</taxon>
        <taxon>Gunneridae</taxon>
        <taxon>Pentapetalae</taxon>
        <taxon>rosids</taxon>
        <taxon>fabids</taxon>
        <taxon>Cucurbitales</taxon>
        <taxon>Cucurbitaceae</taxon>
        <taxon>Momordiceae</taxon>
        <taxon>Momordica</taxon>
    </lineage>
</organism>
<evidence type="ECO:0000313" key="8">
    <source>
        <dbReference type="Proteomes" id="UP000504603"/>
    </source>
</evidence>
<dbReference type="InterPro" id="IPR052222">
    <property type="entry name" value="DESIGUAL"/>
</dbReference>